<evidence type="ECO:0000313" key="2">
    <source>
        <dbReference type="EMBL" id="ATB31807.1"/>
    </source>
</evidence>
<dbReference type="GO" id="GO:0008808">
    <property type="term" value="F:cardiolipin synthase activity"/>
    <property type="evidence" value="ECO:0007669"/>
    <property type="project" value="TreeGrafter"/>
</dbReference>
<dbReference type="GO" id="GO:0016020">
    <property type="term" value="C:membrane"/>
    <property type="evidence" value="ECO:0007669"/>
    <property type="project" value="TreeGrafter"/>
</dbReference>
<feature type="domain" description="Phospholipase D-like" evidence="1">
    <location>
        <begin position="78"/>
        <end position="217"/>
    </location>
</feature>
<sequence>MPSLGDVKPSARLLLVCLLCGTACIKRDFPQKLRIREDLPSSGPQLSLAIYQSVGVGLNAGHGVELVEDARIPEAIDTQIRQARHSIHLLMSRWRPGEASERLLRALAARQPDVTCRVLVDPLLSPGFSEQVEPQLVKSGCEVRAYRPFVGQEVVFSDSRLEARTHLQLVIRDGRGGLTGGSGVDAASASAPSSRDTYVHVEGPAVRQLQQSFARDWLESGGGLLPESAFPPAEPRGDARAAFIPSTGSPSLSHSERMVQVLMASARHRLWLTNACFVPSSATVDTLIHKAQSGVDVRILVPGVESNPEGHVLSAQRSTYERLLENGVRLWEYQRAPLRARTVLVDEQLVAVGSTSLEPNAHALLEEGAFVIEDGSLARSLAASFERDLTHAAEVRKDEWRDRGWLQRVSTSLPLSEAGCL</sequence>
<dbReference type="AlphaFoldDB" id="A0A250IKX2"/>
<organism evidence="2 3">
    <name type="scientific">Melittangium boletus DSM 14713</name>
    <dbReference type="NCBI Taxonomy" id="1294270"/>
    <lineage>
        <taxon>Bacteria</taxon>
        <taxon>Pseudomonadati</taxon>
        <taxon>Myxococcota</taxon>
        <taxon>Myxococcia</taxon>
        <taxon>Myxococcales</taxon>
        <taxon>Cystobacterineae</taxon>
        <taxon>Archangiaceae</taxon>
        <taxon>Melittangium</taxon>
    </lineage>
</organism>
<accession>A0A250IKX2</accession>
<name>A0A250IKX2_9BACT</name>
<dbReference type="EMBL" id="CP022163">
    <property type="protein sequence ID" value="ATB31807.1"/>
    <property type="molecule type" value="Genomic_DNA"/>
</dbReference>
<keyword evidence="3" id="KW-1185">Reference proteome</keyword>
<dbReference type="KEGG" id="mbd:MEBOL_005276"/>
<gene>
    <name evidence="2" type="ORF">MEBOL_005276</name>
</gene>
<reference evidence="2 3" key="1">
    <citation type="submission" date="2017-06" db="EMBL/GenBank/DDBJ databases">
        <authorList>
            <person name="Kim H.J."/>
            <person name="Triplett B.A."/>
        </authorList>
    </citation>
    <scope>NUCLEOTIDE SEQUENCE [LARGE SCALE GENOMIC DNA]</scope>
    <source>
        <strain evidence="2 3">DSM 14713</strain>
    </source>
</reference>
<dbReference type="Gene3D" id="3.30.870.10">
    <property type="entry name" value="Endonuclease Chain A"/>
    <property type="match status" value="2"/>
</dbReference>
<evidence type="ECO:0000259" key="1">
    <source>
        <dbReference type="Pfam" id="PF13091"/>
    </source>
</evidence>
<dbReference type="Proteomes" id="UP000217289">
    <property type="component" value="Chromosome"/>
</dbReference>
<protein>
    <recommendedName>
        <fullName evidence="1">Phospholipase D-like domain-containing protein</fullName>
    </recommendedName>
</protein>
<dbReference type="SUPFAM" id="SSF56024">
    <property type="entry name" value="Phospholipase D/nuclease"/>
    <property type="match status" value="2"/>
</dbReference>
<feature type="domain" description="Phospholipase D-like" evidence="1">
    <location>
        <begin position="262"/>
        <end position="388"/>
    </location>
</feature>
<dbReference type="GO" id="GO:0032049">
    <property type="term" value="P:cardiolipin biosynthetic process"/>
    <property type="evidence" value="ECO:0007669"/>
    <property type="project" value="TreeGrafter"/>
</dbReference>
<dbReference type="PANTHER" id="PTHR21248">
    <property type="entry name" value="CARDIOLIPIN SYNTHASE"/>
    <property type="match status" value="1"/>
</dbReference>
<evidence type="ECO:0000313" key="3">
    <source>
        <dbReference type="Proteomes" id="UP000217289"/>
    </source>
</evidence>
<proteinExistence type="predicted"/>
<dbReference type="InterPro" id="IPR025202">
    <property type="entry name" value="PLD-like_dom"/>
</dbReference>
<dbReference type="PANTHER" id="PTHR21248:SF22">
    <property type="entry name" value="PHOSPHOLIPASE D"/>
    <property type="match status" value="1"/>
</dbReference>
<dbReference type="Pfam" id="PF13091">
    <property type="entry name" value="PLDc_2"/>
    <property type="match status" value="2"/>
</dbReference>